<dbReference type="InterPro" id="IPR029044">
    <property type="entry name" value="Nucleotide-diphossugar_trans"/>
</dbReference>
<gene>
    <name evidence="4" type="ORF">SAMN05661044_05209</name>
</gene>
<feature type="domain" description="Galactosyltransferase C-terminal" evidence="3">
    <location>
        <begin position="169"/>
        <end position="236"/>
    </location>
</feature>
<dbReference type="Proteomes" id="UP000199421">
    <property type="component" value="Unassembled WGS sequence"/>
</dbReference>
<protein>
    <submittedName>
        <fullName evidence="4">N-terminal domain of galactosyltransferase</fullName>
    </submittedName>
</protein>
<evidence type="ECO:0000256" key="1">
    <source>
        <dbReference type="ARBA" id="ARBA00022679"/>
    </source>
</evidence>
<dbReference type="GO" id="GO:0016757">
    <property type="term" value="F:glycosyltransferase activity"/>
    <property type="evidence" value="ECO:0007669"/>
    <property type="project" value="UniProtKB-KW"/>
</dbReference>
<keyword evidence="1 4" id="KW-0808">Transferase</keyword>
<evidence type="ECO:0000313" key="5">
    <source>
        <dbReference type="Proteomes" id="UP000199421"/>
    </source>
</evidence>
<dbReference type="Gene3D" id="3.90.550.10">
    <property type="entry name" value="Spore Coat Polysaccharide Biosynthesis Protein SpsA, Chain A"/>
    <property type="match status" value="1"/>
</dbReference>
<dbReference type="PANTHER" id="PTHR43685">
    <property type="entry name" value="GLYCOSYLTRANSFERASE"/>
    <property type="match status" value="1"/>
</dbReference>
<keyword evidence="5" id="KW-1185">Reference proteome</keyword>
<dbReference type="Pfam" id="PF02709">
    <property type="entry name" value="Glyco_transf_7C"/>
    <property type="match status" value="1"/>
</dbReference>
<dbReference type="InterPro" id="IPR027791">
    <property type="entry name" value="Galactosyl_T_C"/>
</dbReference>
<keyword evidence="4" id="KW-0328">Glycosyltransferase</keyword>
<sequence length="269" mass="30894">MAVSNANTTLIISTYNWKEALELSLLSAINQTNPPAEIIIADDGSREDTKTLIDTYKSKLRIPVTHIWQEDKGFRLASVRNKAIAASTKDYIIQIDGDIIMHPEFIADHCRYAQKGVFLQGSRGILTDRYTKELQNKKSISISLLDTGLTRKENAIRFPLLTKLLLKRHKPKYPIYFTKGANLSFWKSDLLKVNGYNEAFEGWGHEDSELALRLINIGVKKFHLKFSAIVYHQYHKEDESKFNEPLNRKILNKALEMKLIWTDNGITKK</sequence>
<evidence type="ECO:0000259" key="2">
    <source>
        <dbReference type="Pfam" id="PF00535"/>
    </source>
</evidence>
<dbReference type="SUPFAM" id="SSF53448">
    <property type="entry name" value="Nucleotide-diphospho-sugar transferases"/>
    <property type="match status" value="1"/>
</dbReference>
<reference evidence="5" key="1">
    <citation type="submission" date="2016-10" db="EMBL/GenBank/DDBJ databases">
        <authorList>
            <person name="Varghese N."/>
            <person name="Submissions S."/>
        </authorList>
    </citation>
    <scope>NUCLEOTIDE SEQUENCE [LARGE SCALE GENOMIC DNA]</scope>
    <source>
        <strain evidence="5">DSM 18733</strain>
    </source>
</reference>
<dbReference type="STRING" id="407022.SAMN05661044_05209"/>
<dbReference type="OrthoDB" id="9801954at2"/>
<dbReference type="CDD" id="cd06420">
    <property type="entry name" value="GT2_Chondriotin_Pol_N"/>
    <property type="match status" value="1"/>
</dbReference>
<feature type="domain" description="Glycosyltransferase 2-like" evidence="2">
    <location>
        <begin position="10"/>
        <end position="135"/>
    </location>
</feature>
<evidence type="ECO:0000259" key="3">
    <source>
        <dbReference type="Pfam" id="PF02709"/>
    </source>
</evidence>
<proteinExistence type="predicted"/>
<dbReference type="PANTHER" id="PTHR43685:SF3">
    <property type="entry name" value="SLR2126 PROTEIN"/>
    <property type="match status" value="1"/>
</dbReference>
<accession>A0A1H7YG24</accession>
<name>A0A1H7YG24_OLID1</name>
<organism evidence="4 5">
    <name type="scientific">Olivibacter domesticus</name>
    <name type="common">Pseudosphingobacterium domesticum</name>
    <dbReference type="NCBI Taxonomy" id="407022"/>
    <lineage>
        <taxon>Bacteria</taxon>
        <taxon>Pseudomonadati</taxon>
        <taxon>Bacteroidota</taxon>
        <taxon>Sphingobacteriia</taxon>
        <taxon>Sphingobacteriales</taxon>
        <taxon>Sphingobacteriaceae</taxon>
        <taxon>Olivibacter</taxon>
    </lineage>
</organism>
<dbReference type="EMBL" id="FOAF01000013">
    <property type="protein sequence ID" value="SEM44824.1"/>
    <property type="molecule type" value="Genomic_DNA"/>
</dbReference>
<dbReference type="AlphaFoldDB" id="A0A1H7YG24"/>
<dbReference type="RefSeq" id="WP_093331842.1">
    <property type="nucleotide sequence ID" value="NZ_FOAF01000013.1"/>
</dbReference>
<evidence type="ECO:0000313" key="4">
    <source>
        <dbReference type="EMBL" id="SEM44824.1"/>
    </source>
</evidence>
<dbReference type="Pfam" id="PF00535">
    <property type="entry name" value="Glycos_transf_2"/>
    <property type="match status" value="1"/>
</dbReference>
<dbReference type="InterPro" id="IPR050834">
    <property type="entry name" value="Glycosyltransf_2"/>
</dbReference>
<dbReference type="InterPro" id="IPR001173">
    <property type="entry name" value="Glyco_trans_2-like"/>
</dbReference>